<reference evidence="3 4" key="1">
    <citation type="submission" date="2024-03" db="EMBL/GenBank/DDBJ databases">
        <title>The Acrasis kona genome and developmental transcriptomes reveal deep origins of eukaryotic multicellular pathways.</title>
        <authorList>
            <person name="Sheikh S."/>
            <person name="Fu C.-J."/>
            <person name="Brown M.W."/>
            <person name="Baldauf S.L."/>
        </authorList>
    </citation>
    <scope>NUCLEOTIDE SEQUENCE [LARGE SCALE GENOMIC DNA]</scope>
    <source>
        <strain evidence="3 4">ATCC MYA-3509</strain>
    </source>
</reference>
<dbReference type="InterPro" id="IPR005627">
    <property type="entry name" value="CutC-like"/>
</dbReference>
<dbReference type="SUPFAM" id="SSF110395">
    <property type="entry name" value="CutC-like"/>
    <property type="match status" value="1"/>
</dbReference>
<organism evidence="3 4">
    <name type="scientific">Acrasis kona</name>
    <dbReference type="NCBI Taxonomy" id="1008807"/>
    <lineage>
        <taxon>Eukaryota</taxon>
        <taxon>Discoba</taxon>
        <taxon>Heterolobosea</taxon>
        <taxon>Tetramitia</taxon>
        <taxon>Eutetramitia</taxon>
        <taxon>Acrasidae</taxon>
        <taxon>Acrasis</taxon>
    </lineage>
</organism>
<evidence type="ECO:0000256" key="2">
    <source>
        <dbReference type="ARBA" id="ARBA00019014"/>
    </source>
</evidence>
<dbReference type="GO" id="GO:0005507">
    <property type="term" value="F:copper ion binding"/>
    <property type="evidence" value="ECO:0007669"/>
    <property type="project" value="TreeGrafter"/>
</dbReference>
<evidence type="ECO:0000256" key="1">
    <source>
        <dbReference type="ARBA" id="ARBA00007768"/>
    </source>
</evidence>
<protein>
    <recommendedName>
        <fullName evidence="2">Copper homeostasis protein cutC homolog</fullName>
    </recommendedName>
</protein>
<accession>A0AAW2ZCJ4</accession>
<keyword evidence="4" id="KW-1185">Reference proteome</keyword>
<dbReference type="PANTHER" id="PTHR12598:SF0">
    <property type="entry name" value="COPPER HOMEOSTASIS PROTEIN CUTC HOMOLOG"/>
    <property type="match status" value="1"/>
</dbReference>
<comment type="caution">
    <text evidence="3">The sequence shown here is derived from an EMBL/GenBank/DDBJ whole genome shotgun (WGS) entry which is preliminary data.</text>
</comment>
<dbReference type="EMBL" id="JAOPGA020001235">
    <property type="protein sequence ID" value="KAL0486419.1"/>
    <property type="molecule type" value="Genomic_DNA"/>
</dbReference>
<dbReference type="Gene3D" id="3.20.20.380">
    <property type="entry name" value="Copper homeostasis (CutC) domain"/>
    <property type="match status" value="1"/>
</dbReference>
<evidence type="ECO:0000313" key="4">
    <source>
        <dbReference type="Proteomes" id="UP001431209"/>
    </source>
</evidence>
<name>A0AAW2ZCJ4_9EUKA</name>
<sequence length="160" mass="17935">MIRCRAGDFFYTDAEVESMQKSIEEFKSLFGNRLSGFVIGCLKQQDNEVTIHQEHTKSLIESSRPFSVTFHKAFDLLNDPIQSLDDLIEMKVERVLTSGCSGKGLSGKVVDHLPTLKTLVEHSKQRIIILAGGGVRMNNVKSIIEETGVTEVHSSQVIRW</sequence>
<dbReference type="Pfam" id="PF03932">
    <property type="entry name" value="CutC"/>
    <property type="match status" value="1"/>
</dbReference>
<proteinExistence type="inferred from homology"/>
<dbReference type="AlphaFoldDB" id="A0AAW2ZCJ4"/>
<gene>
    <name evidence="3" type="ORF">AKO1_012043</name>
</gene>
<dbReference type="Proteomes" id="UP001431209">
    <property type="component" value="Unassembled WGS sequence"/>
</dbReference>
<comment type="similarity">
    <text evidence="1">Belongs to the CutC family.</text>
</comment>
<evidence type="ECO:0000313" key="3">
    <source>
        <dbReference type="EMBL" id="KAL0486419.1"/>
    </source>
</evidence>
<dbReference type="InterPro" id="IPR036822">
    <property type="entry name" value="CutC-like_dom_sf"/>
</dbReference>
<dbReference type="PANTHER" id="PTHR12598">
    <property type="entry name" value="COPPER HOMEOSTASIS PROTEIN CUTC"/>
    <property type="match status" value="1"/>
</dbReference>